<name>A0A2T6ZWC9_TUBBO</name>
<feature type="region of interest" description="Disordered" evidence="1">
    <location>
        <begin position="1"/>
        <end position="26"/>
    </location>
</feature>
<gene>
    <name evidence="2" type="ORF">B9Z19DRAFT_1081012</name>
</gene>
<accession>A0A2T6ZWC9</accession>
<organism evidence="2 3">
    <name type="scientific">Tuber borchii</name>
    <name type="common">White truffle</name>
    <dbReference type="NCBI Taxonomy" id="42251"/>
    <lineage>
        <taxon>Eukaryota</taxon>
        <taxon>Fungi</taxon>
        <taxon>Dikarya</taxon>
        <taxon>Ascomycota</taxon>
        <taxon>Pezizomycotina</taxon>
        <taxon>Pezizomycetes</taxon>
        <taxon>Pezizales</taxon>
        <taxon>Tuberaceae</taxon>
        <taxon>Tuber</taxon>
    </lineage>
</organism>
<dbReference type="OrthoDB" id="2535391at2759"/>
<comment type="caution">
    <text evidence="2">The sequence shown here is derived from an EMBL/GenBank/DDBJ whole genome shotgun (WGS) entry which is preliminary data.</text>
</comment>
<dbReference type="EMBL" id="NESQ01000083">
    <property type="protein sequence ID" value="PUU79778.1"/>
    <property type="molecule type" value="Genomic_DNA"/>
</dbReference>
<protein>
    <submittedName>
        <fullName evidence="2">Uncharacterized protein</fullName>
    </submittedName>
</protein>
<sequence length="131" mass="13673">MSSSVMPSSPPPRPELQIPSAAASDTRNSEDLIIYCCVCYLPVSSTEGDSAIDSARGKSTNYPAFWLASCGHIVCSSHVFQDGEAANKTYSCPYCKSDGISLAGVGAGEVSHVSDGNLGKKSRARGLSFGF</sequence>
<evidence type="ECO:0000313" key="3">
    <source>
        <dbReference type="Proteomes" id="UP000244722"/>
    </source>
</evidence>
<keyword evidence="3" id="KW-1185">Reference proteome</keyword>
<dbReference type="STRING" id="42251.A0A2T6ZWC9"/>
<evidence type="ECO:0000313" key="2">
    <source>
        <dbReference type="EMBL" id="PUU79778.1"/>
    </source>
</evidence>
<evidence type="ECO:0000256" key="1">
    <source>
        <dbReference type="SAM" id="MobiDB-lite"/>
    </source>
</evidence>
<reference evidence="2 3" key="1">
    <citation type="submission" date="2017-04" db="EMBL/GenBank/DDBJ databases">
        <title>Draft genome sequence of Tuber borchii Vittad., a whitish edible truffle.</title>
        <authorList>
            <consortium name="DOE Joint Genome Institute"/>
            <person name="Murat C."/>
            <person name="Kuo A."/>
            <person name="Barry K.W."/>
            <person name="Clum A."/>
            <person name="Dockter R.B."/>
            <person name="Fauchery L."/>
            <person name="Iotti M."/>
            <person name="Kohler A."/>
            <person name="Labutti K."/>
            <person name="Lindquist E.A."/>
            <person name="Lipzen A."/>
            <person name="Ohm R.A."/>
            <person name="Wang M."/>
            <person name="Grigoriev I.V."/>
            <person name="Zambonelli A."/>
            <person name="Martin F.M."/>
        </authorList>
    </citation>
    <scope>NUCLEOTIDE SEQUENCE [LARGE SCALE GENOMIC DNA]</scope>
    <source>
        <strain evidence="2 3">Tbo3840</strain>
    </source>
</reference>
<proteinExistence type="predicted"/>
<dbReference type="AlphaFoldDB" id="A0A2T6ZWC9"/>
<dbReference type="Proteomes" id="UP000244722">
    <property type="component" value="Unassembled WGS sequence"/>
</dbReference>